<feature type="domain" description="Transposable element P transposase-like GTP-binding insertion" evidence="1">
    <location>
        <begin position="11"/>
        <end position="61"/>
    </location>
</feature>
<evidence type="ECO:0000259" key="1">
    <source>
        <dbReference type="Pfam" id="PF21788"/>
    </source>
</evidence>
<protein>
    <submittedName>
        <fullName evidence="3">Transposable element P transposase</fullName>
    </submittedName>
</protein>
<name>A0A6A4WZD2_AMPAM</name>
<dbReference type="InterPro" id="IPR048367">
    <property type="entry name" value="TNP-like_RNaseH_C"/>
</dbReference>
<reference evidence="3 4" key="1">
    <citation type="submission" date="2019-07" db="EMBL/GenBank/DDBJ databases">
        <title>Draft genome assembly of a fouling barnacle, Amphibalanus amphitrite (Darwin, 1854): The first reference genome for Thecostraca.</title>
        <authorList>
            <person name="Kim W."/>
        </authorList>
    </citation>
    <scope>NUCLEOTIDE SEQUENCE [LARGE SCALE GENOMIC DNA]</scope>
    <source>
        <strain evidence="3">SNU_AA5</strain>
        <tissue evidence="3">Soma without cirri and trophi</tissue>
    </source>
</reference>
<feature type="domain" description="Transposable element P transposase-like RNase H C-terminal" evidence="2">
    <location>
        <begin position="134"/>
        <end position="160"/>
    </location>
</feature>
<evidence type="ECO:0000313" key="4">
    <source>
        <dbReference type="Proteomes" id="UP000440578"/>
    </source>
</evidence>
<sequence>MKIVQVRGQECQRVYLAAQLLSERVAKAVSHIFGDRYRKEAEFIALVDQAFDTFNSRHVSDGKLHRSAFGLAHTIEDQYSCLLKFTKVMRDARVVGSNSMLPFQKGFVMSSTALRGLYSAVQRHHGLSYLLTSRLNQDCVENFFSQLRGMGAANTNPTAVEAKNRLRLLLIGAAPTVAAATHDDPRESGASVLLEEKEPTYLSATTLDLDHEPPVEPEVPDADVTAVENLVTAPPAVARWLDEVEQLEVLFTTMHGGDVDRGPGVVRRLAEAAALKFPQLHPYVLRKYAMTRTQLRVREIRRLIGDRERLRKEQPTCSREAKRARLYVHPGD</sequence>
<comment type="caution">
    <text evidence="3">The sequence shown here is derived from an EMBL/GenBank/DDBJ whole genome shotgun (WGS) entry which is preliminary data.</text>
</comment>
<organism evidence="3 4">
    <name type="scientific">Amphibalanus amphitrite</name>
    <name type="common">Striped barnacle</name>
    <name type="synonym">Balanus amphitrite</name>
    <dbReference type="NCBI Taxonomy" id="1232801"/>
    <lineage>
        <taxon>Eukaryota</taxon>
        <taxon>Metazoa</taxon>
        <taxon>Ecdysozoa</taxon>
        <taxon>Arthropoda</taxon>
        <taxon>Crustacea</taxon>
        <taxon>Multicrustacea</taxon>
        <taxon>Cirripedia</taxon>
        <taxon>Thoracica</taxon>
        <taxon>Thoracicalcarea</taxon>
        <taxon>Balanomorpha</taxon>
        <taxon>Balanoidea</taxon>
        <taxon>Balanidae</taxon>
        <taxon>Amphibalaninae</taxon>
        <taxon>Amphibalanus</taxon>
    </lineage>
</organism>
<gene>
    <name evidence="3" type="primary">T_81</name>
    <name evidence="3" type="ORF">FJT64_019639</name>
</gene>
<keyword evidence="4" id="KW-1185">Reference proteome</keyword>
<dbReference type="EMBL" id="VIIS01000424">
    <property type="protein sequence ID" value="KAF0309214.1"/>
    <property type="molecule type" value="Genomic_DNA"/>
</dbReference>
<evidence type="ECO:0000259" key="2">
    <source>
        <dbReference type="Pfam" id="PF21789"/>
    </source>
</evidence>
<accession>A0A6A4WZD2</accession>
<dbReference type="Proteomes" id="UP000440578">
    <property type="component" value="Unassembled WGS sequence"/>
</dbReference>
<proteinExistence type="predicted"/>
<dbReference type="Pfam" id="PF21789">
    <property type="entry name" value="TNP-like_RNaseH_C"/>
    <property type="match status" value="1"/>
</dbReference>
<dbReference type="Pfam" id="PF21788">
    <property type="entry name" value="TNP-like_GBD"/>
    <property type="match status" value="1"/>
</dbReference>
<dbReference type="InterPro" id="IPR048366">
    <property type="entry name" value="TNP-like_GBD"/>
</dbReference>
<evidence type="ECO:0000313" key="3">
    <source>
        <dbReference type="EMBL" id="KAF0309214.1"/>
    </source>
</evidence>
<dbReference type="AlphaFoldDB" id="A0A6A4WZD2"/>